<dbReference type="RefSeq" id="WP_057180181.1">
    <property type="nucleotide sequence ID" value="NZ_BDQM01000053.1"/>
</dbReference>
<evidence type="ECO:0000313" key="5">
    <source>
        <dbReference type="Proteomes" id="UP000197068"/>
    </source>
</evidence>
<dbReference type="SUPFAM" id="SSF140566">
    <property type="entry name" value="FlgN-like"/>
    <property type="match status" value="1"/>
</dbReference>
<organism evidence="4 5">
    <name type="scientific">Colwellia marinimaniae</name>
    <dbReference type="NCBI Taxonomy" id="1513592"/>
    <lineage>
        <taxon>Bacteria</taxon>
        <taxon>Pseudomonadati</taxon>
        <taxon>Pseudomonadota</taxon>
        <taxon>Gammaproteobacteria</taxon>
        <taxon>Alteromonadales</taxon>
        <taxon>Colwelliaceae</taxon>
        <taxon>Colwellia</taxon>
    </lineage>
</organism>
<reference evidence="4 5" key="1">
    <citation type="submission" date="2017-06" db="EMBL/GenBank/DDBJ databases">
        <title>Whole Genome Sequences of Colwellia marinimaniae MTCD1.</title>
        <authorList>
            <person name="Kusumoto H."/>
            <person name="Inoue M."/>
            <person name="Tanikawa K."/>
            <person name="Maeji H."/>
            <person name="Cameron J.H."/>
            <person name="Bartlett D.H."/>
        </authorList>
    </citation>
    <scope>NUCLEOTIDE SEQUENCE [LARGE SCALE GENOMIC DNA]</scope>
    <source>
        <strain evidence="4 5">MTCD1</strain>
    </source>
</reference>
<protein>
    <submittedName>
        <fullName evidence="4">Flagellar protein FlgN</fullName>
    </submittedName>
</protein>
<keyword evidence="4" id="KW-0969">Cilium</keyword>
<name>A0ABQ0MZU2_9GAMM</name>
<keyword evidence="4" id="KW-0966">Cell projection</keyword>
<dbReference type="Gene3D" id="1.20.58.300">
    <property type="entry name" value="FlgN-like"/>
    <property type="match status" value="1"/>
</dbReference>
<evidence type="ECO:0000256" key="2">
    <source>
        <dbReference type="ARBA" id="ARBA00007703"/>
    </source>
</evidence>
<dbReference type="InterPro" id="IPR007809">
    <property type="entry name" value="FlgN-like"/>
</dbReference>
<keyword evidence="5" id="KW-1185">Reference proteome</keyword>
<evidence type="ECO:0000256" key="3">
    <source>
        <dbReference type="ARBA" id="ARBA00022795"/>
    </source>
</evidence>
<evidence type="ECO:0000256" key="1">
    <source>
        <dbReference type="ARBA" id="ARBA00002397"/>
    </source>
</evidence>
<comment type="similarity">
    <text evidence="2">Belongs to the FlgN family.</text>
</comment>
<dbReference type="Pfam" id="PF05130">
    <property type="entry name" value="FlgN"/>
    <property type="match status" value="1"/>
</dbReference>
<proteinExistence type="inferred from homology"/>
<dbReference type="InterPro" id="IPR036679">
    <property type="entry name" value="FlgN-like_sf"/>
</dbReference>
<dbReference type="EMBL" id="BDQM01000053">
    <property type="protein sequence ID" value="GAW97870.1"/>
    <property type="molecule type" value="Genomic_DNA"/>
</dbReference>
<keyword evidence="4" id="KW-0282">Flagellum</keyword>
<evidence type="ECO:0000313" key="4">
    <source>
        <dbReference type="EMBL" id="GAW97870.1"/>
    </source>
</evidence>
<comment type="caution">
    <text evidence="4">The sequence shown here is derived from an EMBL/GenBank/DDBJ whole genome shotgun (WGS) entry which is preliminary data.</text>
</comment>
<keyword evidence="3" id="KW-1005">Bacterial flagellum biogenesis</keyword>
<comment type="function">
    <text evidence="1">Required for the efficient initiation of filament assembly.</text>
</comment>
<gene>
    <name evidence="4" type="primary">flgN</name>
    <name evidence="4" type="ORF">MTCD1_03518</name>
</gene>
<accession>A0ABQ0MZU2</accession>
<sequence>MLSGSNSQELTSHELLTQQHQQLTALGQIISNEKQILQQHDPQALLTISQEKNTQLVAIQQLDQKISQHQGFAQDKAAGKLTQQLAEITVLLKSCQQKNLVNGQIIQQSQLAVERMKTSLLESHNKNAITYNSKGKKSAGLSSIGLKA</sequence>
<dbReference type="Proteomes" id="UP000197068">
    <property type="component" value="Unassembled WGS sequence"/>
</dbReference>